<evidence type="ECO:0000256" key="12">
    <source>
        <dbReference type="ARBA" id="ARBA00022842"/>
    </source>
</evidence>
<evidence type="ECO:0000256" key="4">
    <source>
        <dbReference type="ARBA" id="ARBA00008982"/>
    </source>
</evidence>
<protein>
    <recommendedName>
        <fullName evidence="6 16">Phosphoglycerate kinase</fullName>
        <ecNumber evidence="6 16">2.7.2.3</ecNumber>
    </recommendedName>
</protein>
<dbReference type="GO" id="GO:0004618">
    <property type="term" value="F:phosphoglycerate kinase activity"/>
    <property type="evidence" value="ECO:0007669"/>
    <property type="project" value="UniProtKB-EC"/>
</dbReference>
<comment type="similarity">
    <text evidence="4 16">Belongs to the phosphoglycerate kinase family.</text>
</comment>
<evidence type="ECO:0000256" key="15">
    <source>
        <dbReference type="PIRSR" id="PIRSR000724-2"/>
    </source>
</evidence>
<evidence type="ECO:0000256" key="5">
    <source>
        <dbReference type="ARBA" id="ARBA00011245"/>
    </source>
</evidence>
<dbReference type="GO" id="GO:0043531">
    <property type="term" value="F:ADP binding"/>
    <property type="evidence" value="ECO:0007669"/>
    <property type="project" value="TreeGrafter"/>
</dbReference>
<keyword evidence="12" id="KW-0460">Magnesium</keyword>
<feature type="binding site" evidence="14">
    <location>
        <begin position="23"/>
        <end position="25"/>
    </location>
    <ligand>
        <name>substrate</name>
    </ligand>
</feature>
<evidence type="ECO:0000256" key="14">
    <source>
        <dbReference type="PIRSR" id="PIRSR000724-1"/>
    </source>
</evidence>
<evidence type="ECO:0000313" key="20">
    <source>
        <dbReference type="Proteomes" id="UP000018208"/>
    </source>
</evidence>
<dbReference type="HAMAP" id="MF_00145">
    <property type="entry name" value="Phosphoglyc_kinase"/>
    <property type="match status" value="1"/>
</dbReference>
<evidence type="ECO:0000256" key="6">
    <source>
        <dbReference type="ARBA" id="ARBA00013061"/>
    </source>
</evidence>
<comment type="pathway">
    <text evidence="3 16">Carbohydrate degradation; glycolysis; pyruvate from D-glyceraldehyde 3-phosphate: step 2/5.</text>
</comment>
<evidence type="ECO:0000313" key="18">
    <source>
        <dbReference type="EMBL" id="EST48717.1"/>
    </source>
</evidence>
<dbReference type="UniPathway" id="UPA00109">
    <property type="reaction ID" value="UER00185"/>
</dbReference>
<evidence type="ECO:0000256" key="7">
    <source>
        <dbReference type="ARBA" id="ARBA00022679"/>
    </source>
</evidence>
<proteinExistence type="inferred from homology"/>
<dbReference type="PANTHER" id="PTHR11406:SF0">
    <property type="entry name" value="PHOSPHOGLYCERATE KINASE"/>
    <property type="match status" value="1"/>
</dbReference>
<feature type="binding site" evidence="14">
    <location>
        <begin position="63"/>
        <end position="66"/>
    </location>
    <ligand>
        <name>substrate</name>
    </ligand>
</feature>
<dbReference type="GO" id="GO:0005829">
    <property type="term" value="C:cytosol"/>
    <property type="evidence" value="ECO:0007669"/>
    <property type="project" value="TreeGrafter"/>
</dbReference>
<evidence type="ECO:0000256" key="2">
    <source>
        <dbReference type="ARBA" id="ARBA00001946"/>
    </source>
</evidence>
<keyword evidence="11 15" id="KW-0067">ATP-binding</keyword>
<comment type="catalytic activity">
    <reaction evidence="1 16">
        <text>(2R)-3-phosphoglycerate + ATP = (2R)-3-phospho-glyceroyl phosphate + ADP</text>
        <dbReference type="Rhea" id="RHEA:14801"/>
        <dbReference type="ChEBI" id="CHEBI:30616"/>
        <dbReference type="ChEBI" id="CHEBI:57604"/>
        <dbReference type="ChEBI" id="CHEBI:58272"/>
        <dbReference type="ChEBI" id="CHEBI:456216"/>
        <dbReference type="EC" id="2.7.2.3"/>
    </reaction>
</comment>
<feature type="binding site" evidence="14">
    <location>
        <position position="162"/>
    </location>
    <ligand>
        <name>(2R)-3-phosphoglycerate</name>
        <dbReference type="ChEBI" id="CHEBI:58272"/>
    </ligand>
</feature>
<dbReference type="GO" id="GO:0006096">
    <property type="term" value="P:glycolytic process"/>
    <property type="evidence" value="ECO:0007669"/>
    <property type="project" value="UniProtKB-UniPathway"/>
</dbReference>
<dbReference type="FunFam" id="3.40.50.1260:FF:000006">
    <property type="entry name" value="Phosphoglycerate kinase"/>
    <property type="match status" value="1"/>
</dbReference>
<keyword evidence="7 16" id="KW-0808">Transferase</keyword>
<feature type="binding site" evidence="15">
    <location>
        <position position="334"/>
    </location>
    <ligand>
        <name>ATP</name>
        <dbReference type="ChEBI" id="CHEBI:30616"/>
    </ligand>
</feature>
<reference evidence="18 19" key="1">
    <citation type="journal article" date="2014" name="PLoS Genet.">
        <title>The Genome of Spironucleus salmonicida Highlights a Fish Pathogen Adapted to Fluctuating Environments.</title>
        <authorList>
            <person name="Xu F."/>
            <person name="Jerlstrom-Hultqvist J."/>
            <person name="Einarsson E."/>
            <person name="Astvaldsson A."/>
            <person name="Svard S.G."/>
            <person name="Andersson J.O."/>
        </authorList>
    </citation>
    <scope>NUCLEOTIDE SEQUENCE</scope>
    <source>
        <strain evidence="19">ATCC 50377</strain>
    </source>
</reference>
<dbReference type="OrthoDB" id="275353at2759"/>
<gene>
    <name evidence="18" type="ORF">SS50377_11033</name>
    <name evidence="19" type="ORF">SS50377_22866</name>
</gene>
<evidence type="ECO:0000256" key="8">
    <source>
        <dbReference type="ARBA" id="ARBA00022723"/>
    </source>
</evidence>
<evidence type="ECO:0000256" key="1">
    <source>
        <dbReference type="ARBA" id="ARBA00000642"/>
    </source>
</evidence>
<feature type="binding site" evidence="15">
    <location>
        <begin position="363"/>
        <end position="366"/>
    </location>
    <ligand>
        <name>ATP</name>
        <dbReference type="ChEBI" id="CHEBI:30616"/>
    </ligand>
</feature>
<dbReference type="GO" id="GO:0046872">
    <property type="term" value="F:metal ion binding"/>
    <property type="evidence" value="ECO:0007669"/>
    <property type="project" value="UniProtKB-KW"/>
</dbReference>
<dbReference type="PRINTS" id="PR00477">
    <property type="entry name" value="PHGLYCKINASE"/>
</dbReference>
<dbReference type="InterPro" id="IPR001576">
    <property type="entry name" value="Phosphoglycerate_kinase"/>
</dbReference>
<dbReference type="EC" id="2.7.2.3" evidence="6 16"/>
<dbReference type="PIRSF" id="PIRSF000724">
    <property type="entry name" value="Pgk"/>
    <property type="match status" value="1"/>
</dbReference>
<evidence type="ECO:0000256" key="10">
    <source>
        <dbReference type="ARBA" id="ARBA00022777"/>
    </source>
</evidence>
<keyword evidence="20" id="KW-1185">Reference proteome</keyword>
<dbReference type="Proteomes" id="UP000018208">
    <property type="component" value="Unassembled WGS sequence"/>
</dbReference>
<reference evidence="19" key="2">
    <citation type="submission" date="2020-12" db="EMBL/GenBank/DDBJ databases">
        <title>New Spironucleus salmonicida genome in near-complete chromosomes.</title>
        <authorList>
            <person name="Xu F."/>
            <person name="Kurt Z."/>
            <person name="Jimenez-Gonzalez A."/>
            <person name="Astvaldsson A."/>
            <person name="Andersson J.O."/>
            <person name="Svard S.G."/>
        </authorList>
    </citation>
    <scope>NUCLEOTIDE SEQUENCE</scope>
    <source>
        <strain evidence="19">ATCC 50377</strain>
    </source>
</reference>
<accession>V6LVR5</accession>
<feature type="binding site" evidence="15">
    <location>
        <position position="211"/>
    </location>
    <ligand>
        <name>ATP</name>
        <dbReference type="ChEBI" id="CHEBI:30616"/>
    </ligand>
</feature>
<dbReference type="Gene3D" id="3.40.50.1260">
    <property type="entry name" value="Phosphoglycerate kinase, N-terminal domain"/>
    <property type="match status" value="3"/>
</dbReference>
<evidence type="ECO:0000256" key="3">
    <source>
        <dbReference type="ARBA" id="ARBA00004838"/>
    </source>
</evidence>
<evidence type="ECO:0000313" key="19">
    <source>
        <dbReference type="EMBL" id="KAH0575239.1"/>
    </source>
</evidence>
<dbReference type="InterPro" id="IPR036043">
    <property type="entry name" value="Phosphoglycerate_kinase_sf"/>
</dbReference>
<evidence type="ECO:0000256" key="13">
    <source>
        <dbReference type="ARBA" id="ARBA00023152"/>
    </source>
</evidence>
<evidence type="ECO:0000256" key="11">
    <source>
        <dbReference type="ARBA" id="ARBA00022840"/>
    </source>
</evidence>
<evidence type="ECO:0000256" key="17">
    <source>
        <dbReference type="RuleBase" id="RU000696"/>
    </source>
</evidence>
<keyword evidence="9" id="KW-0547">Nucleotide-binding</keyword>
<feature type="binding site" evidence="14">
    <location>
        <position position="39"/>
    </location>
    <ligand>
        <name>(2R)-3-phosphoglycerate</name>
        <dbReference type="ChEBI" id="CHEBI:58272"/>
    </ligand>
</feature>
<dbReference type="SUPFAM" id="SSF53748">
    <property type="entry name" value="Phosphoglycerate kinase"/>
    <property type="match status" value="1"/>
</dbReference>
<dbReference type="FunFam" id="3.40.50.1260:FF:000003">
    <property type="entry name" value="Phosphoglycerate kinase"/>
    <property type="match status" value="1"/>
</dbReference>
<comment type="cofactor">
    <cofactor evidence="2">
        <name>Mg(2+)</name>
        <dbReference type="ChEBI" id="CHEBI:18420"/>
    </cofactor>
</comment>
<feature type="binding site" evidence="14">
    <location>
        <position position="123"/>
    </location>
    <ligand>
        <name>(2R)-3-phosphoglycerate</name>
        <dbReference type="ChEBI" id="CHEBI:58272"/>
    </ligand>
</feature>
<keyword evidence="8" id="KW-0479">Metal-binding</keyword>
<name>V6LVR5_9EUKA</name>
<sequence>MDFNKLSIKDVDVKDKAVFIRVDYNVPQDDAGVITNTARIDASIPTIQHVLNSHPKYIVLCSHLGRPKGTGFEQKFSMKPASEALAKILGKPVTQLEDVVGPKVEEALKNAKQGEIFMLENARFYKEETNENEQDETVKTFRKNLKALADIYCDDAFGTAHRPHSSMVGEGFDIRCAGFLLQKEIDYFKIALAEPKKPYLAILGGAKISDKTKLIHNLLPKVDKIILCGGMAYAFLKKQGMTIGNSLYDPKCDADVEIIIKKAAELKVEIILPIDFRCTQDFKNDAEMKIFTKEQGIPDGWEGLDAGPKSEEVFKKAVLDSKTIIWNGPAGVFEFANFAKATFAICDACVEATTKGAITIIGGGDSATAAKKAKAVDKLSHVSTGGGAALELLQGDILPGVARLSNK</sequence>
<dbReference type="PANTHER" id="PTHR11406">
    <property type="entry name" value="PHOSPHOGLYCERATE KINASE"/>
    <property type="match status" value="1"/>
</dbReference>
<keyword evidence="10 16" id="KW-0418">Kinase</keyword>
<comment type="subunit">
    <text evidence="5 17">Monomer.</text>
</comment>
<keyword evidence="13" id="KW-0324">Glycolysis</keyword>
<dbReference type="Pfam" id="PF00162">
    <property type="entry name" value="PGK"/>
    <property type="match status" value="1"/>
</dbReference>
<evidence type="ECO:0000256" key="16">
    <source>
        <dbReference type="RuleBase" id="RU000532"/>
    </source>
</evidence>
<dbReference type="EMBL" id="AUWU02000003">
    <property type="protein sequence ID" value="KAH0575239.1"/>
    <property type="molecule type" value="Genomic_DNA"/>
</dbReference>
<dbReference type="InterPro" id="IPR015824">
    <property type="entry name" value="Phosphoglycerate_kinase_N"/>
</dbReference>
<dbReference type="VEuPathDB" id="GiardiaDB:SS50377_22866"/>
<dbReference type="EMBL" id="KI545978">
    <property type="protein sequence ID" value="EST48717.1"/>
    <property type="molecule type" value="Genomic_DNA"/>
</dbReference>
<dbReference type="AlphaFoldDB" id="V6LVR5"/>
<organism evidence="18">
    <name type="scientific">Spironucleus salmonicida</name>
    <dbReference type="NCBI Taxonomy" id="348837"/>
    <lineage>
        <taxon>Eukaryota</taxon>
        <taxon>Metamonada</taxon>
        <taxon>Diplomonadida</taxon>
        <taxon>Hexamitidae</taxon>
        <taxon>Hexamitinae</taxon>
        <taxon>Spironucleus</taxon>
    </lineage>
</organism>
<dbReference type="GO" id="GO:0006094">
    <property type="term" value="P:gluconeogenesis"/>
    <property type="evidence" value="ECO:0007669"/>
    <property type="project" value="TreeGrafter"/>
</dbReference>
<dbReference type="GO" id="GO:0005524">
    <property type="term" value="F:ATP binding"/>
    <property type="evidence" value="ECO:0007669"/>
    <property type="project" value="UniProtKB-KW"/>
</dbReference>
<evidence type="ECO:0000256" key="9">
    <source>
        <dbReference type="ARBA" id="ARBA00022741"/>
    </source>
</evidence>